<dbReference type="AlphaFoldDB" id="A0A653DLV7"/>
<organism evidence="1 2">
    <name type="scientific">Callosobruchus maculatus</name>
    <name type="common">Southern cowpea weevil</name>
    <name type="synonym">Pulse bruchid</name>
    <dbReference type="NCBI Taxonomy" id="64391"/>
    <lineage>
        <taxon>Eukaryota</taxon>
        <taxon>Metazoa</taxon>
        <taxon>Ecdysozoa</taxon>
        <taxon>Arthropoda</taxon>
        <taxon>Hexapoda</taxon>
        <taxon>Insecta</taxon>
        <taxon>Pterygota</taxon>
        <taxon>Neoptera</taxon>
        <taxon>Endopterygota</taxon>
        <taxon>Coleoptera</taxon>
        <taxon>Polyphaga</taxon>
        <taxon>Cucujiformia</taxon>
        <taxon>Chrysomeloidea</taxon>
        <taxon>Chrysomelidae</taxon>
        <taxon>Bruchinae</taxon>
        <taxon>Bruchini</taxon>
        <taxon>Callosobruchus</taxon>
    </lineage>
</organism>
<reference evidence="1 2" key="1">
    <citation type="submission" date="2019-01" db="EMBL/GenBank/DDBJ databases">
        <authorList>
            <person name="Sayadi A."/>
        </authorList>
    </citation>
    <scope>NUCLEOTIDE SEQUENCE [LARGE SCALE GENOMIC DNA]</scope>
</reference>
<gene>
    <name evidence="1" type="ORF">CALMAC_LOCUS18504</name>
</gene>
<keyword evidence="2" id="KW-1185">Reference proteome</keyword>
<name>A0A653DLV7_CALMS</name>
<proteinExistence type="predicted"/>
<evidence type="ECO:0000313" key="1">
    <source>
        <dbReference type="EMBL" id="VEN60969.1"/>
    </source>
</evidence>
<sequence>MIHIQKIFSIVMQAKGNSNRLLQYVRKNISPRRTLRIGQSCEEVDCCGKPLQPTFPQDTVVEKECCPNYFERWTPKIPSLCAAPKKVAKTCNRPKVCVAGMKETVRCIKDEKKAAEECFKRFAPGNVPRKPQEKKAMHRLAQKATSEAKKKKKEEFCMPISDWDHNGHLE</sequence>
<dbReference type="OrthoDB" id="10437123at2759"/>
<accession>A0A653DLV7</accession>
<dbReference type="EMBL" id="CAACVG010012855">
    <property type="protein sequence ID" value="VEN60969.1"/>
    <property type="molecule type" value="Genomic_DNA"/>
</dbReference>
<evidence type="ECO:0000313" key="2">
    <source>
        <dbReference type="Proteomes" id="UP000410492"/>
    </source>
</evidence>
<protein>
    <submittedName>
        <fullName evidence="1">Uncharacterized protein</fullName>
    </submittedName>
</protein>
<dbReference type="Proteomes" id="UP000410492">
    <property type="component" value="Unassembled WGS sequence"/>
</dbReference>